<keyword evidence="19" id="KW-1185">Reference proteome</keyword>
<dbReference type="GO" id="GO:0015288">
    <property type="term" value="F:porin activity"/>
    <property type="evidence" value="ECO:0007669"/>
    <property type="project" value="UniProtKB-KW"/>
</dbReference>
<evidence type="ECO:0000256" key="9">
    <source>
        <dbReference type="ARBA" id="ARBA00023065"/>
    </source>
</evidence>
<keyword evidence="14" id="KW-0449">Lipoprotein</keyword>
<feature type="domain" description="Polysaccharide export protein N-terminal" evidence="16">
    <location>
        <begin position="53"/>
        <end position="151"/>
    </location>
</feature>
<keyword evidence="15" id="KW-1133">Transmembrane helix</keyword>
<dbReference type="GO" id="GO:0015159">
    <property type="term" value="F:polysaccharide transmembrane transporter activity"/>
    <property type="evidence" value="ECO:0007669"/>
    <property type="project" value="InterPro"/>
</dbReference>
<comment type="caution">
    <text evidence="18">The sequence shown here is derived from an EMBL/GenBank/DDBJ whole genome shotgun (WGS) entry which is preliminary data.</text>
</comment>
<dbReference type="AlphaFoldDB" id="A0A368UVA3"/>
<feature type="domain" description="SLBB" evidence="17">
    <location>
        <begin position="155"/>
        <end position="234"/>
    </location>
</feature>
<keyword evidence="12" id="KW-0564">Palmitate</keyword>
<evidence type="ECO:0000256" key="13">
    <source>
        <dbReference type="ARBA" id="ARBA00023237"/>
    </source>
</evidence>
<feature type="transmembrane region" description="Helical" evidence="15">
    <location>
        <begin position="12"/>
        <end position="30"/>
    </location>
</feature>
<keyword evidence="8" id="KW-0625">Polysaccharide transport</keyword>
<keyword evidence="9" id="KW-0406">Ion transport</keyword>
<keyword evidence="3" id="KW-0813">Transport</keyword>
<dbReference type="Gene3D" id="3.10.560.10">
    <property type="entry name" value="Outer membrane lipoprotein wza domain like"/>
    <property type="match status" value="1"/>
</dbReference>
<organism evidence="18 19">
    <name type="scientific">Marinilabilia salmonicolor</name>
    <dbReference type="NCBI Taxonomy" id="989"/>
    <lineage>
        <taxon>Bacteria</taxon>
        <taxon>Pseudomonadati</taxon>
        <taxon>Bacteroidota</taxon>
        <taxon>Bacteroidia</taxon>
        <taxon>Marinilabiliales</taxon>
        <taxon>Marinilabiliaceae</taxon>
        <taxon>Marinilabilia</taxon>
    </lineage>
</organism>
<evidence type="ECO:0000256" key="4">
    <source>
        <dbReference type="ARBA" id="ARBA00022452"/>
    </source>
</evidence>
<evidence type="ECO:0000256" key="7">
    <source>
        <dbReference type="ARBA" id="ARBA00022729"/>
    </source>
</evidence>
<evidence type="ECO:0000256" key="11">
    <source>
        <dbReference type="ARBA" id="ARBA00023136"/>
    </source>
</evidence>
<evidence type="ECO:0000256" key="6">
    <source>
        <dbReference type="ARBA" id="ARBA00022692"/>
    </source>
</evidence>
<reference evidence="18 19" key="1">
    <citation type="submission" date="2018-07" db="EMBL/GenBank/DDBJ databases">
        <title>Freshwater and sediment microbial communities from various areas in North America, analyzing microbe dynamics in response to fracking.</title>
        <authorList>
            <person name="Lamendella R."/>
        </authorList>
    </citation>
    <scope>NUCLEOTIDE SEQUENCE [LARGE SCALE GENOMIC DNA]</scope>
    <source>
        <strain evidence="18 19">160A</strain>
    </source>
</reference>
<dbReference type="PANTHER" id="PTHR33619:SF3">
    <property type="entry name" value="POLYSACCHARIDE EXPORT PROTEIN GFCE-RELATED"/>
    <property type="match status" value="1"/>
</dbReference>
<evidence type="ECO:0000256" key="1">
    <source>
        <dbReference type="ARBA" id="ARBA00004571"/>
    </source>
</evidence>
<dbReference type="GO" id="GO:0009279">
    <property type="term" value="C:cell outer membrane"/>
    <property type="evidence" value="ECO:0007669"/>
    <property type="project" value="UniProtKB-SubCell"/>
</dbReference>
<evidence type="ECO:0000256" key="15">
    <source>
        <dbReference type="SAM" id="Phobius"/>
    </source>
</evidence>
<evidence type="ECO:0000256" key="2">
    <source>
        <dbReference type="ARBA" id="ARBA00009450"/>
    </source>
</evidence>
<dbReference type="InterPro" id="IPR003715">
    <property type="entry name" value="Poly_export_N"/>
</dbReference>
<dbReference type="InterPro" id="IPR049712">
    <property type="entry name" value="Poly_export"/>
</dbReference>
<comment type="subcellular location">
    <subcellularLocation>
        <location evidence="1">Cell outer membrane</location>
        <topology evidence="1">Multi-pass membrane protein</topology>
    </subcellularLocation>
</comment>
<gene>
    <name evidence="18" type="ORF">DFO77_11445</name>
</gene>
<dbReference type="PANTHER" id="PTHR33619">
    <property type="entry name" value="POLYSACCHARIDE EXPORT PROTEIN GFCE-RELATED"/>
    <property type="match status" value="1"/>
</dbReference>
<evidence type="ECO:0000313" key="18">
    <source>
        <dbReference type="EMBL" id="RCW32719.1"/>
    </source>
</evidence>
<keyword evidence="6 15" id="KW-0812">Transmembrane</keyword>
<evidence type="ECO:0000259" key="16">
    <source>
        <dbReference type="Pfam" id="PF02563"/>
    </source>
</evidence>
<name>A0A368UVA3_9BACT</name>
<accession>A0A368UVA3</accession>
<comment type="similarity">
    <text evidence="2">Belongs to the BexD/CtrA/VexA family.</text>
</comment>
<keyword evidence="10" id="KW-0626">Porin</keyword>
<evidence type="ECO:0000256" key="5">
    <source>
        <dbReference type="ARBA" id="ARBA00022597"/>
    </source>
</evidence>
<dbReference type="RefSeq" id="WP_114437222.1">
    <property type="nucleotide sequence ID" value="NZ_QPIZ01000014.1"/>
</dbReference>
<dbReference type="Gene3D" id="3.30.1950.10">
    <property type="entry name" value="wza like domain"/>
    <property type="match status" value="1"/>
</dbReference>
<evidence type="ECO:0000256" key="14">
    <source>
        <dbReference type="ARBA" id="ARBA00023288"/>
    </source>
</evidence>
<keyword evidence="13" id="KW-0998">Cell outer membrane</keyword>
<dbReference type="Pfam" id="PF02563">
    <property type="entry name" value="Poly_export"/>
    <property type="match status" value="1"/>
</dbReference>
<dbReference type="EMBL" id="QPIZ01000014">
    <property type="protein sequence ID" value="RCW32719.1"/>
    <property type="molecule type" value="Genomic_DNA"/>
</dbReference>
<dbReference type="GO" id="GO:0046930">
    <property type="term" value="C:pore complex"/>
    <property type="evidence" value="ECO:0007669"/>
    <property type="project" value="UniProtKB-KW"/>
</dbReference>
<keyword evidence="11 15" id="KW-0472">Membrane</keyword>
<keyword evidence="7" id="KW-0732">Signal</keyword>
<evidence type="ECO:0000313" key="19">
    <source>
        <dbReference type="Proteomes" id="UP000252733"/>
    </source>
</evidence>
<dbReference type="GO" id="GO:0006811">
    <property type="term" value="P:monoatomic ion transport"/>
    <property type="evidence" value="ECO:0007669"/>
    <property type="project" value="UniProtKB-KW"/>
</dbReference>
<sequence length="269" mass="30006">MYTNPDILKKSFYASIRIAGLLLIMGAIGCQSPRKMVYLKNASGQDTTMVYHQPDKKYHISYDDILFVRILTGNPEMSALYNNAPTTGFSTSMTSEADQYINGFTVNEEGKIKLPVLGSLEVNGLTLQEVEKRIQSMADEYLIDATVIVRLLNFKVTVLGEVTRPGVYSHYNDNMTILEAIGKAGDVTDLGDKRNIMVVRTVPEGRTTFEIDLTKKDLMTSPAFFLKPNDVIYVKPSGSKAFQINLPTMSMILSSVTTIIVLLQYFDNQ</sequence>
<evidence type="ECO:0000256" key="12">
    <source>
        <dbReference type="ARBA" id="ARBA00023139"/>
    </source>
</evidence>
<dbReference type="InterPro" id="IPR054765">
    <property type="entry name" value="SLBB_dom"/>
</dbReference>
<keyword evidence="5" id="KW-0762">Sugar transport</keyword>
<evidence type="ECO:0000259" key="17">
    <source>
        <dbReference type="Pfam" id="PF22461"/>
    </source>
</evidence>
<keyword evidence="4" id="KW-1134">Transmembrane beta strand</keyword>
<evidence type="ECO:0000256" key="8">
    <source>
        <dbReference type="ARBA" id="ARBA00023047"/>
    </source>
</evidence>
<proteinExistence type="inferred from homology"/>
<dbReference type="Pfam" id="PF22461">
    <property type="entry name" value="SLBB_2"/>
    <property type="match status" value="1"/>
</dbReference>
<evidence type="ECO:0000256" key="10">
    <source>
        <dbReference type="ARBA" id="ARBA00023114"/>
    </source>
</evidence>
<evidence type="ECO:0000256" key="3">
    <source>
        <dbReference type="ARBA" id="ARBA00022448"/>
    </source>
</evidence>
<feature type="transmembrane region" description="Helical" evidence="15">
    <location>
        <begin position="244"/>
        <end position="266"/>
    </location>
</feature>
<dbReference type="Proteomes" id="UP000252733">
    <property type="component" value="Unassembled WGS sequence"/>
</dbReference>
<protein>
    <submittedName>
        <fullName evidence="18">Polysaccharide export outer membrane protein</fullName>
    </submittedName>
</protein>